<reference evidence="2 3" key="1">
    <citation type="journal article" date="2018" name="New Phytol.">
        <title>Phylogenomics of Endogonaceae and evolution of mycorrhizas within Mucoromycota.</title>
        <authorList>
            <person name="Chang Y."/>
            <person name="Desiro A."/>
            <person name="Na H."/>
            <person name="Sandor L."/>
            <person name="Lipzen A."/>
            <person name="Clum A."/>
            <person name="Barry K."/>
            <person name="Grigoriev I.V."/>
            <person name="Martin F.M."/>
            <person name="Stajich J.E."/>
            <person name="Smith M.E."/>
            <person name="Bonito G."/>
            <person name="Spatafora J.W."/>
        </authorList>
    </citation>
    <scope>NUCLEOTIDE SEQUENCE [LARGE SCALE GENOMIC DNA]</scope>
    <source>
        <strain evidence="2 3">GMNB39</strain>
    </source>
</reference>
<dbReference type="Proteomes" id="UP000268093">
    <property type="component" value="Unassembled WGS sequence"/>
</dbReference>
<proteinExistence type="predicted"/>
<dbReference type="AlphaFoldDB" id="A0A433DIX3"/>
<dbReference type="InterPro" id="IPR009836">
    <property type="entry name" value="GRDP-like"/>
</dbReference>
<feature type="region of interest" description="Disordered" evidence="1">
    <location>
        <begin position="310"/>
        <end position="329"/>
    </location>
</feature>
<evidence type="ECO:0000313" key="2">
    <source>
        <dbReference type="EMBL" id="RUP50790.1"/>
    </source>
</evidence>
<dbReference type="PANTHER" id="PTHR34365">
    <property type="entry name" value="ENOLASE (DUF1399)"/>
    <property type="match status" value="1"/>
</dbReference>
<dbReference type="PANTHER" id="PTHR34365:SF7">
    <property type="entry name" value="GLYCINE-RICH DOMAIN-CONTAINING PROTEIN 1"/>
    <property type="match status" value="1"/>
</dbReference>
<name>A0A433DIX3_9FUNG</name>
<keyword evidence="3" id="KW-1185">Reference proteome</keyword>
<accession>A0A433DIX3</accession>
<protein>
    <submittedName>
        <fullName evidence="2">Uncharacterized protein</fullName>
    </submittedName>
</protein>
<dbReference type="EMBL" id="RBNI01001179">
    <property type="protein sequence ID" value="RUP50790.1"/>
    <property type="molecule type" value="Genomic_DNA"/>
</dbReference>
<dbReference type="OrthoDB" id="2434704at2759"/>
<organism evidence="2 3">
    <name type="scientific">Jimgerdemannia flammicorona</name>
    <dbReference type="NCBI Taxonomy" id="994334"/>
    <lineage>
        <taxon>Eukaryota</taxon>
        <taxon>Fungi</taxon>
        <taxon>Fungi incertae sedis</taxon>
        <taxon>Mucoromycota</taxon>
        <taxon>Mucoromycotina</taxon>
        <taxon>Endogonomycetes</taxon>
        <taxon>Endogonales</taxon>
        <taxon>Endogonaceae</taxon>
        <taxon>Jimgerdemannia</taxon>
    </lineage>
</organism>
<gene>
    <name evidence="2" type="ORF">BC936DRAFT_137664</name>
</gene>
<comment type="caution">
    <text evidence="2">The sequence shown here is derived from an EMBL/GenBank/DDBJ whole genome shotgun (WGS) entry which is preliminary data.</text>
</comment>
<dbReference type="Pfam" id="PF07173">
    <property type="entry name" value="GRDP-like"/>
    <property type="match status" value="1"/>
</dbReference>
<evidence type="ECO:0000256" key="1">
    <source>
        <dbReference type="SAM" id="MobiDB-lite"/>
    </source>
</evidence>
<evidence type="ECO:0000313" key="3">
    <source>
        <dbReference type="Proteomes" id="UP000268093"/>
    </source>
</evidence>
<sequence>MAFIVRAELRYVKWMNALNEQKPDVMPVPPIDVAMIWHTHCLSPIRYYDDIFRLYKSHMLGYELPVVRIVRINFLYPTASASLRITPFHHAYPYHRPTWRCKDMMLPTPSLKSGGIRTSAIMSPTCSCKISKRPATTSMPVVQRDCRDLLVHVLSRQHLSGSFVRTAGGNIRRDESRAGGSLVNPKGSTVADRKQAEYDLTILFQDNANMEKAISGSYKDTNCHHPPYDLLVHGHYHALLNRPYCSGDAAARFHRQDGQHAVEPSGGNSAAVARYNKLLHLMVVEPKGCMYRVYTSSLFRGRMLNHDDTVGSDDLDADDLQKNPYSGPG</sequence>